<dbReference type="Proteomes" id="UP000053611">
    <property type="component" value="Unassembled WGS sequence"/>
</dbReference>
<sequence>MEDLDFWPEPEPGPSRSALSDSTLAPKAIAAMTGALSTSLLMTPFDVLKTRLQTVQPHIPLPIECCQTPLLTPSADVTCATSTLPRAPPRPQPQAVAYALAAPEGCYHPSKWAGIWGEAVSFEEAMTRGFLRGYADERPRGFWSELAAVRRDAGVRGLWKGVGTTLTMAVPSSAIYMLGYEYLLARLGPVFAGSGAGADAILTPAPLIAGSLARTLSASIISPLEMFRTRLQALPTDGRPSPTYASTGRDMLALVRAKGPAILWRGLGPTLWRDVPFSGLYWAGFEIIKAQLAAGGAPLSPIATSFVAGATSGTLAALVTQPFDVLKTRRQVFTPSPGCSPEALRHRASTFPLALHVVRTEGWGALFAGVGPRCGKIAPACGLMIACYEGVGRYLEGKKVGIA</sequence>
<evidence type="ECO:0000256" key="3">
    <source>
        <dbReference type="ARBA" id="ARBA00022448"/>
    </source>
</evidence>
<dbReference type="Gene3D" id="1.50.40.10">
    <property type="entry name" value="Mitochondrial carrier domain"/>
    <property type="match status" value="1"/>
</dbReference>
<keyword evidence="3 11" id="KW-0813">Transport</keyword>
<keyword evidence="9 10" id="KW-0472">Membrane</keyword>
<feature type="region of interest" description="Disordered" evidence="12">
    <location>
        <begin position="1"/>
        <end position="21"/>
    </location>
</feature>
<dbReference type="PANTHER" id="PTHR45760:SF2">
    <property type="entry name" value="FI19922P1-RELATED"/>
    <property type="match status" value="1"/>
</dbReference>
<dbReference type="EMBL" id="KQ087183">
    <property type="protein sequence ID" value="KLT44999.1"/>
    <property type="molecule type" value="Genomic_DNA"/>
</dbReference>
<protein>
    <submittedName>
        <fullName evidence="13">Mitochondrial carrier</fullName>
    </submittedName>
</protein>
<keyword evidence="6" id="KW-0999">Mitochondrion inner membrane</keyword>
<dbReference type="PANTHER" id="PTHR45760">
    <property type="entry name" value="FI19922P1-RELATED"/>
    <property type="match status" value="1"/>
</dbReference>
<evidence type="ECO:0000256" key="5">
    <source>
        <dbReference type="ARBA" id="ARBA00022737"/>
    </source>
</evidence>
<dbReference type="GeneID" id="28980812"/>
<dbReference type="AlphaFoldDB" id="A0A0J1BAR3"/>
<keyword evidence="4 10" id="KW-0812">Transmembrane</keyword>
<dbReference type="RefSeq" id="XP_018281490.1">
    <property type="nucleotide sequence ID" value="XM_018420209.1"/>
</dbReference>
<keyword evidence="14" id="KW-1185">Reference proteome</keyword>
<reference evidence="13 14" key="1">
    <citation type="submission" date="2015-03" db="EMBL/GenBank/DDBJ databases">
        <title>Genomics and transcriptomics of the oil-accumulating basidiomycete yeast T. oleaginosus allow insights into substrate utilization and the diverse evolutionary trajectories of mating systems in fungi.</title>
        <authorList>
            <consortium name="DOE Joint Genome Institute"/>
            <person name="Kourist R."/>
            <person name="Kracht O."/>
            <person name="Bracharz F."/>
            <person name="Lipzen A."/>
            <person name="Nolan M."/>
            <person name="Ohm R."/>
            <person name="Grigoriev I."/>
            <person name="Sun S."/>
            <person name="Heitman J."/>
            <person name="Bruck T."/>
            <person name="Nowrousian M."/>
        </authorList>
    </citation>
    <scope>NUCLEOTIDE SEQUENCE [LARGE SCALE GENOMIC DNA]</scope>
    <source>
        <strain evidence="13 14">IBC0246</strain>
    </source>
</reference>
<feature type="repeat" description="Solcar" evidence="10">
    <location>
        <begin position="201"/>
        <end position="291"/>
    </location>
</feature>
<dbReference type="InterPro" id="IPR023395">
    <property type="entry name" value="MCP_dom_sf"/>
</dbReference>
<evidence type="ECO:0000256" key="9">
    <source>
        <dbReference type="ARBA" id="ARBA00023136"/>
    </source>
</evidence>
<keyword evidence="8" id="KW-0496">Mitochondrion</keyword>
<comment type="similarity">
    <text evidence="2 11">Belongs to the mitochondrial carrier (TC 2.A.29) family.</text>
</comment>
<dbReference type="PROSITE" id="PS50920">
    <property type="entry name" value="SOLCAR"/>
    <property type="match status" value="2"/>
</dbReference>
<evidence type="ECO:0000256" key="2">
    <source>
        <dbReference type="ARBA" id="ARBA00006375"/>
    </source>
</evidence>
<dbReference type="Pfam" id="PF00153">
    <property type="entry name" value="Mito_carr"/>
    <property type="match status" value="3"/>
</dbReference>
<evidence type="ECO:0000256" key="7">
    <source>
        <dbReference type="ARBA" id="ARBA00022989"/>
    </source>
</evidence>
<dbReference type="STRING" id="879819.A0A0J1BAR3"/>
<dbReference type="OrthoDB" id="1747031at2759"/>
<dbReference type="SUPFAM" id="SSF103506">
    <property type="entry name" value="Mitochondrial carrier"/>
    <property type="match status" value="1"/>
</dbReference>
<evidence type="ECO:0000256" key="8">
    <source>
        <dbReference type="ARBA" id="ARBA00023128"/>
    </source>
</evidence>
<evidence type="ECO:0000256" key="10">
    <source>
        <dbReference type="PROSITE-ProRule" id="PRU00282"/>
    </source>
</evidence>
<evidence type="ECO:0000256" key="1">
    <source>
        <dbReference type="ARBA" id="ARBA00004448"/>
    </source>
</evidence>
<evidence type="ECO:0000313" key="14">
    <source>
        <dbReference type="Proteomes" id="UP000053611"/>
    </source>
</evidence>
<accession>A0A0J1BAR3</accession>
<evidence type="ECO:0000256" key="6">
    <source>
        <dbReference type="ARBA" id="ARBA00022792"/>
    </source>
</evidence>
<evidence type="ECO:0000256" key="12">
    <source>
        <dbReference type="SAM" id="MobiDB-lite"/>
    </source>
</evidence>
<gene>
    <name evidence="13" type="ORF">CC85DRAFT_241422</name>
</gene>
<evidence type="ECO:0000256" key="4">
    <source>
        <dbReference type="ARBA" id="ARBA00022692"/>
    </source>
</evidence>
<feature type="repeat" description="Solcar" evidence="10">
    <location>
        <begin position="300"/>
        <end position="394"/>
    </location>
</feature>
<dbReference type="InterPro" id="IPR018108">
    <property type="entry name" value="MCP_transmembrane"/>
</dbReference>
<keyword evidence="7" id="KW-1133">Transmembrane helix</keyword>
<dbReference type="GO" id="GO:0005743">
    <property type="term" value="C:mitochondrial inner membrane"/>
    <property type="evidence" value="ECO:0007669"/>
    <property type="project" value="UniProtKB-SubCell"/>
</dbReference>
<dbReference type="InterPro" id="IPR045315">
    <property type="entry name" value="Mtm1-like"/>
</dbReference>
<proteinExistence type="inferred from homology"/>
<evidence type="ECO:0000256" key="11">
    <source>
        <dbReference type="RuleBase" id="RU000488"/>
    </source>
</evidence>
<evidence type="ECO:0000313" key="13">
    <source>
        <dbReference type="EMBL" id="KLT44999.1"/>
    </source>
</evidence>
<organism evidence="13 14">
    <name type="scientific">Cutaneotrichosporon oleaginosum</name>
    <dbReference type="NCBI Taxonomy" id="879819"/>
    <lineage>
        <taxon>Eukaryota</taxon>
        <taxon>Fungi</taxon>
        <taxon>Dikarya</taxon>
        <taxon>Basidiomycota</taxon>
        <taxon>Agaricomycotina</taxon>
        <taxon>Tremellomycetes</taxon>
        <taxon>Trichosporonales</taxon>
        <taxon>Trichosporonaceae</taxon>
        <taxon>Cutaneotrichosporon</taxon>
    </lineage>
</organism>
<name>A0A0J1BAR3_9TREE</name>
<keyword evidence="5" id="KW-0677">Repeat</keyword>
<dbReference type="GO" id="GO:1990542">
    <property type="term" value="P:mitochondrial transmembrane transport"/>
    <property type="evidence" value="ECO:0007669"/>
    <property type="project" value="InterPro"/>
</dbReference>
<comment type="subcellular location">
    <subcellularLocation>
        <location evidence="1">Mitochondrion inner membrane</location>
        <topology evidence="1">Multi-pass membrane protein</topology>
    </subcellularLocation>
</comment>